<dbReference type="SMART" id="SM00895">
    <property type="entry name" value="FCD"/>
    <property type="match status" value="1"/>
</dbReference>
<dbReference type="PANTHER" id="PTHR43537:SF24">
    <property type="entry name" value="GLUCONATE OPERON TRANSCRIPTIONAL REPRESSOR"/>
    <property type="match status" value="1"/>
</dbReference>
<evidence type="ECO:0000259" key="4">
    <source>
        <dbReference type="PROSITE" id="PS50949"/>
    </source>
</evidence>
<protein>
    <submittedName>
        <fullName evidence="5">GntR family transcriptional regulator</fullName>
    </submittedName>
</protein>
<dbReference type="InterPro" id="IPR008920">
    <property type="entry name" value="TF_FadR/GntR_C"/>
</dbReference>
<evidence type="ECO:0000256" key="1">
    <source>
        <dbReference type="ARBA" id="ARBA00023015"/>
    </source>
</evidence>
<dbReference type="PANTHER" id="PTHR43537">
    <property type="entry name" value="TRANSCRIPTIONAL REGULATOR, GNTR FAMILY"/>
    <property type="match status" value="1"/>
</dbReference>
<gene>
    <name evidence="5" type="ORF">G5V65_05725</name>
</gene>
<reference evidence="5 6" key="1">
    <citation type="submission" date="2020-02" db="EMBL/GenBank/DDBJ databases">
        <title>Rhodobacter translucens sp. nov., a novel bacterium isolated from activated sludge.</title>
        <authorList>
            <person name="Liu J."/>
        </authorList>
    </citation>
    <scope>NUCLEOTIDE SEQUENCE [LARGE SCALE GENOMIC DNA]</scope>
    <source>
        <strain evidence="5 6">HX-7-19</strain>
    </source>
</reference>
<keyword evidence="6" id="KW-1185">Reference proteome</keyword>
<evidence type="ECO:0000313" key="5">
    <source>
        <dbReference type="EMBL" id="NGQ90387.1"/>
    </source>
</evidence>
<evidence type="ECO:0000256" key="3">
    <source>
        <dbReference type="ARBA" id="ARBA00023163"/>
    </source>
</evidence>
<dbReference type="PROSITE" id="PS50949">
    <property type="entry name" value="HTH_GNTR"/>
    <property type="match status" value="1"/>
</dbReference>
<organism evidence="5 6">
    <name type="scientific">Paragemmobacter kunshanensis</name>
    <dbReference type="NCBI Taxonomy" id="2583234"/>
    <lineage>
        <taxon>Bacteria</taxon>
        <taxon>Pseudomonadati</taxon>
        <taxon>Pseudomonadota</taxon>
        <taxon>Alphaproteobacteria</taxon>
        <taxon>Rhodobacterales</taxon>
        <taxon>Paracoccaceae</taxon>
        <taxon>Paragemmobacter</taxon>
    </lineage>
</organism>
<evidence type="ECO:0000256" key="2">
    <source>
        <dbReference type="ARBA" id="ARBA00023125"/>
    </source>
</evidence>
<evidence type="ECO:0000313" key="6">
    <source>
        <dbReference type="Proteomes" id="UP000474758"/>
    </source>
</evidence>
<sequence>MADVIGPGGGLAGAASEAKLTDQAHQALLAQLRDGRLPGGMFLSMPMLVERLGFPMAAVREAVKRAEGPGLVTVLPKRGLMVMQASPGMTRECLELRALLDAEGARRLIARGEAMPLADLRAAHLRLRDAAEAAVTPEMQRQAILTDLSLHDLMARGLGPGVMGRIYDENRDRIAVIQTQRPFLPDRIISAMTEHLEIIAALEARDADRAGEAIAQHLRHTMRWWGVEQAGPERG</sequence>
<dbReference type="GO" id="GO:0003677">
    <property type="term" value="F:DNA binding"/>
    <property type="evidence" value="ECO:0007669"/>
    <property type="project" value="UniProtKB-KW"/>
</dbReference>
<keyword evidence="1" id="KW-0805">Transcription regulation</keyword>
<proteinExistence type="predicted"/>
<dbReference type="InterPro" id="IPR036388">
    <property type="entry name" value="WH-like_DNA-bd_sf"/>
</dbReference>
<dbReference type="SUPFAM" id="SSF46785">
    <property type="entry name" value="Winged helix' DNA-binding domain"/>
    <property type="match status" value="1"/>
</dbReference>
<dbReference type="InterPro" id="IPR000524">
    <property type="entry name" value="Tscrpt_reg_HTH_GntR"/>
</dbReference>
<dbReference type="AlphaFoldDB" id="A0A6M1TR84"/>
<dbReference type="RefSeq" id="WP_165047782.1">
    <property type="nucleotide sequence ID" value="NZ_JAALFE010000004.1"/>
</dbReference>
<comment type="caution">
    <text evidence="5">The sequence shown here is derived from an EMBL/GenBank/DDBJ whole genome shotgun (WGS) entry which is preliminary data.</text>
</comment>
<dbReference type="Gene3D" id="1.10.10.10">
    <property type="entry name" value="Winged helix-like DNA-binding domain superfamily/Winged helix DNA-binding domain"/>
    <property type="match status" value="1"/>
</dbReference>
<dbReference type="InterPro" id="IPR011711">
    <property type="entry name" value="GntR_C"/>
</dbReference>
<feature type="domain" description="HTH gntR-type" evidence="4">
    <location>
        <begin position="18"/>
        <end position="85"/>
    </location>
</feature>
<name>A0A6M1TR84_9RHOB</name>
<keyword evidence="2" id="KW-0238">DNA-binding</keyword>
<dbReference type="SUPFAM" id="SSF48008">
    <property type="entry name" value="GntR ligand-binding domain-like"/>
    <property type="match status" value="1"/>
</dbReference>
<dbReference type="InterPro" id="IPR036390">
    <property type="entry name" value="WH_DNA-bd_sf"/>
</dbReference>
<dbReference type="Pfam" id="PF07729">
    <property type="entry name" value="FCD"/>
    <property type="match status" value="1"/>
</dbReference>
<dbReference type="EMBL" id="JAALFE010000004">
    <property type="protein sequence ID" value="NGQ90387.1"/>
    <property type="molecule type" value="Genomic_DNA"/>
</dbReference>
<accession>A0A6M1TR84</accession>
<dbReference type="GO" id="GO:0003700">
    <property type="term" value="F:DNA-binding transcription factor activity"/>
    <property type="evidence" value="ECO:0007669"/>
    <property type="project" value="InterPro"/>
</dbReference>
<dbReference type="Proteomes" id="UP000474758">
    <property type="component" value="Unassembled WGS sequence"/>
</dbReference>
<dbReference type="Pfam" id="PF00392">
    <property type="entry name" value="GntR"/>
    <property type="match status" value="1"/>
</dbReference>
<dbReference type="Gene3D" id="1.20.120.530">
    <property type="entry name" value="GntR ligand-binding domain-like"/>
    <property type="match status" value="1"/>
</dbReference>
<keyword evidence="3" id="KW-0804">Transcription</keyword>